<keyword evidence="1" id="KW-1133">Transmembrane helix</keyword>
<comment type="caution">
    <text evidence="2">The sequence shown here is derived from an EMBL/GenBank/DDBJ whole genome shotgun (WGS) entry which is preliminary data.</text>
</comment>
<dbReference type="Proteomes" id="UP000194945">
    <property type="component" value="Unassembled WGS sequence"/>
</dbReference>
<proteinExistence type="predicted"/>
<dbReference type="RefSeq" id="WP_088093051.1">
    <property type="nucleotide sequence ID" value="NZ_JARMNH010000013.1"/>
</dbReference>
<keyword evidence="1" id="KW-0472">Membrane</keyword>
<organism evidence="2 3">
    <name type="scientific">Bacillus wiedmannii</name>
    <dbReference type="NCBI Taxonomy" id="1890302"/>
    <lineage>
        <taxon>Bacteria</taxon>
        <taxon>Bacillati</taxon>
        <taxon>Bacillota</taxon>
        <taxon>Bacilli</taxon>
        <taxon>Bacillales</taxon>
        <taxon>Bacillaceae</taxon>
        <taxon>Bacillus</taxon>
        <taxon>Bacillus cereus group</taxon>
    </lineage>
</organism>
<name>A0A242Z619_9BACI</name>
<feature type="transmembrane region" description="Helical" evidence="1">
    <location>
        <begin position="33"/>
        <end position="51"/>
    </location>
</feature>
<dbReference type="AlphaFoldDB" id="A0A242Z619"/>
<evidence type="ECO:0000313" key="2">
    <source>
        <dbReference type="EMBL" id="OTX87061.1"/>
    </source>
</evidence>
<accession>A0A242Z619</accession>
<keyword evidence="1" id="KW-0812">Transmembrane</keyword>
<protein>
    <recommendedName>
        <fullName evidence="4">Group-specific protein</fullName>
    </recommendedName>
</protein>
<evidence type="ECO:0008006" key="4">
    <source>
        <dbReference type="Google" id="ProtNLM"/>
    </source>
</evidence>
<evidence type="ECO:0000256" key="1">
    <source>
        <dbReference type="SAM" id="Phobius"/>
    </source>
</evidence>
<dbReference type="EMBL" id="NFDE01000056">
    <property type="protein sequence ID" value="OTX87061.1"/>
    <property type="molecule type" value="Genomic_DNA"/>
</dbReference>
<sequence>MKYFFIFNDFSRHLLVSPQNPTETNNNEVSLQTLRVIGFIVLISGYILVALSEVGTLKNLLLQPNTTPNLAEVDPF</sequence>
<evidence type="ECO:0000313" key="3">
    <source>
        <dbReference type="Proteomes" id="UP000194945"/>
    </source>
</evidence>
<reference evidence="2 3" key="1">
    <citation type="submission" date="2016-10" db="EMBL/GenBank/DDBJ databases">
        <title>Comparative genomics of Bacillus thuringiensis reveals a path to pathogens against multiple invertebrate hosts.</title>
        <authorList>
            <person name="Zheng J."/>
            <person name="Gao Q."/>
            <person name="Liu H."/>
            <person name="Peng D."/>
            <person name="Ruan L."/>
            <person name="Sun M."/>
        </authorList>
    </citation>
    <scope>NUCLEOTIDE SEQUENCE [LARGE SCALE GENOMIC DNA]</scope>
    <source>
        <strain evidence="2">BGSC 4BK1</strain>
    </source>
</reference>
<gene>
    <name evidence="2" type="ORF">BK730_19410</name>
</gene>